<reference evidence="1 2" key="1">
    <citation type="submission" date="2018-10" db="EMBL/GenBank/DDBJ databases">
        <title>Ulvibacterium marinum gen. nov., sp. nov., a novel marine bacterium of the family Flavobacteriaceae, isolated from a culture of the green alga Ulva prolifera.</title>
        <authorList>
            <person name="Zhang Z."/>
        </authorList>
    </citation>
    <scope>NUCLEOTIDE SEQUENCE [LARGE SCALE GENOMIC DNA]</scope>
    <source>
        <strain evidence="1 2">CCMM003</strain>
    </source>
</reference>
<dbReference type="AlphaFoldDB" id="A0A3B0BYC8"/>
<keyword evidence="2" id="KW-1185">Reference proteome</keyword>
<organism evidence="1 2">
    <name type="scientific">Ulvibacterium marinum</name>
    <dbReference type="NCBI Taxonomy" id="2419782"/>
    <lineage>
        <taxon>Bacteria</taxon>
        <taxon>Pseudomonadati</taxon>
        <taxon>Bacteroidota</taxon>
        <taxon>Flavobacteriia</taxon>
        <taxon>Flavobacteriales</taxon>
        <taxon>Flavobacteriaceae</taxon>
        <taxon>Ulvibacterium</taxon>
    </lineage>
</organism>
<dbReference type="SUPFAM" id="SSF48208">
    <property type="entry name" value="Six-hairpin glycosidases"/>
    <property type="match status" value="1"/>
</dbReference>
<dbReference type="Proteomes" id="UP000276603">
    <property type="component" value="Unassembled WGS sequence"/>
</dbReference>
<evidence type="ECO:0000313" key="2">
    <source>
        <dbReference type="Proteomes" id="UP000276603"/>
    </source>
</evidence>
<accession>A0A3B0BYC8</accession>
<dbReference type="InterPro" id="IPR008928">
    <property type="entry name" value="6-hairpin_glycosidase_sf"/>
</dbReference>
<dbReference type="EMBL" id="RBCJ01000004">
    <property type="protein sequence ID" value="RKN78675.1"/>
    <property type="molecule type" value="Genomic_DNA"/>
</dbReference>
<evidence type="ECO:0000313" key="1">
    <source>
        <dbReference type="EMBL" id="RKN78675.1"/>
    </source>
</evidence>
<name>A0A3B0BYC8_9FLAO</name>
<comment type="caution">
    <text evidence="1">The sequence shown here is derived from an EMBL/GenBank/DDBJ whole genome shotgun (WGS) entry which is preliminary data.</text>
</comment>
<protein>
    <submittedName>
        <fullName evidence="1">Uncharacterized protein</fullName>
    </submittedName>
</protein>
<sequence>MVDLEMVKINNRGNIQSMSTIRKALVVLVLVFSPILNRAQNDPSFKRTSYSGESVALENDHIRFNFYKRVLGWGWGEIMTPSGKMMAILEHFGEVKLRDQDIPVRFVAESYSRKKTEKGEELIFNVSSVVVREVLAGTSFENWMAYPFTEPVIKGTVTFAIEKDSRFVKLQYRLKSTGNYNAEYIRGPWLKLGEASFKTEKTDALLPGVDWAVNDEWTSGTDFFKDPWALRMAPHPNKVSVPVMALSHKGTGIGLSWNPKQTASRWFNYRDHKPQPVFASPNFVDRKNNHLMGLMVPDATIEGHENETVSKIPLELKIDQTINFDAQLWLSKGNSIDVLTDWIKQKGLPKPSKPRWSYEETLDRIANAYNTDFWHKGKGFGLLQRPEKSIKPNVPNFLLRYVKENKRGKTAKELKEKINWSLQQLGDESKSKNELINEGEKLLTEQKPDGSFVFNPDVIGKDDFKVATTFIEPMGLRGETALDVTIRPAMRLLQIGKETKDQRFLNAAKNAFDFCMPYHRPEAGDFWETPLHAANLLAAGHAAVGNYLAYLGFKEEKYKDKAIYWMRTLLAFTHLWEPDNLPMLYNTKPVLSSSDWYFANWVRDHVQWEVLAVFADVARYQLKWDEIDPEIDWLRFQEGITNAAIRWMGAQTIDKNWLPHNLPDTYDRYLKGEYEYAFPDTHNSVSGNYGGMMIMPAPIAENIYYLLDRKAEKK</sequence>
<proteinExistence type="predicted"/>
<gene>
    <name evidence="1" type="ORF">D7Z94_20990</name>
</gene>
<dbReference type="GO" id="GO:0005975">
    <property type="term" value="P:carbohydrate metabolic process"/>
    <property type="evidence" value="ECO:0007669"/>
    <property type="project" value="InterPro"/>
</dbReference>